<comment type="caution">
    <text evidence="3">The sequence shown here is derived from an EMBL/GenBank/DDBJ whole genome shotgun (WGS) entry which is preliminary data.</text>
</comment>
<feature type="domain" description="GIY-YIG" evidence="2">
    <location>
        <begin position="1"/>
        <end position="67"/>
    </location>
</feature>
<name>A0ABQ2HZA6_9BACT</name>
<dbReference type="InterPro" id="IPR000305">
    <property type="entry name" value="GIY-YIG_endonuc"/>
</dbReference>
<keyword evidence="4" id="KW-1185">Reference proteome</keyword>
<dbReference type="InterPro" id="IPR035901">
    <property type="entry name" value="GIY-YIG_endonuc_sf"/>
</dbReference>
<dbReference type="PROSITE" id="PS50164">
    <property type="entry name" value="GIY_YIG"/>
    <property type="match status" value="1"/>
</dbReference>
<dbReference type="SUPFAM" id="SSF82771">
    <property type="entry name" value="GIY-YIG endonuclease"/>
    <property type="match status" value="1"/>
</dbReference>
<sequence>MAMSAYTGVTSGLEWRLAEHNSGKDSGSYTFTRRPVEIVFSYEFQDVRQAIASEKQVKGWSRKKKEAIIEDRWDDLKALAECQNSSHYKNNRS</sequence>
<dbReference type="EMBL" id="BMLI01000001">
    <property type="protein sequence ID" value="GGM94258.1"/>
    <property type="molecule type" value="Genomic_DNA"/>
</dbReference>
<organism evidence="3 4">
    <name type="scientific">Dyadobacter beijingensis</name>
    <dbReference type="NCBI Taxonomy" id="365489"/>
    <lineage>
        <taxon>Bacteria</taxon>
        <taxon>Pseudomonadati</taxon>
        <taxon>Bacteroidota</taxon>
        <taxon>Cytophagia</taxon>
        <taxon>Cytophagales</taxon>
        <taxon>Spirosomataceae</taxon>
        <taxon>Dyadobacter</taxon>
    </lineage>
</organism>
<reference evidence="4" key="1">
    <citation type="journal article" date="2019" name="Int. J. Syst. Evol. Microbiol.">
        <title>The Global Catalogue of Microorganisms (GCM) 10K type strain sequencing project: providing services to taxonomists for standard genome sequencing and annotation.</title>
        <authorList>
            <consortium name="The Broad Institute Genomics Platform"/>
            <consortium name="The Broad Institute Genome Sequencing Center for Infectious Disease"/>
            <person name="Wu L."/>
            <person name="Ma J."/>
        </authorList>
    </citation>
    <scope>NUCLEOTIDE SEQUENCE [LARGE SCALE GENOMIC DNA]</scope>
    <source>
        <strain evidence="4">CGMCC 1.6375</strain>
    </source>
</reference>
<accession>A0ABQ2HZA6</accession>
<evidence type="ECO:0000259" key="2">
    <source>
        <dbReference type="PROSITE" id="PS50164"/>
    </source>
</evidence>
<dbReference type="PANTHER" id="PTHR34477">
    <property type="entry name" value="UPF0213 PROTEIN YHBQ"/>
    <property type="match status" value="1"/>
</dbReference>
<dbReference type="Proteomes" id="UP000632339">
    <property type="component" value="Unassembled WGS sequence"/>
</dbReference>
<dbReference type="Pfam" id="PF01541">
    <property type="entry name" value="GIY-YIG"/>
    <property type="match status" value="1"/>
</dbReference>
<proteinExistence type="inferred from homology"/>
<comment type="similarity">
    <text evidence="1">Belongs to the UPF0213 family.</text>
</comment>
<dbReference type="PANTHER" id="PTHR34477:SF1">
    <property type="entry name" value="UPF0213 PROTEIN YHBQ"/>
    <property type="match status" value="1"/>
</dbReference>
<gene>
    <name evidence="3" type="primary">yazA</name>
    <name evidence="3" type="ORF">GCM10010967_29350</name>
</gene>
<evidence type="ECO:0000313" key="4">
    <source>
        <dbReference type="Proteomes" id="UP000632339"/>
    </source>
</evidence>
<evidence type="ECO:0000256" key="1">
    <source>
        <dbReference type="ARBA" id="ARBA00007435"/>
    </source>
</evidence>
<dbReference type="Gene3D" id="3.40.1440.10">
    <property type="entry name" value="GIY-YIG endonuclease"/>
    <property type="match status" value="1"/>
</dbReference>
<protein>
    <submittedName>
        <fullName evidence="3">UPF0213 protein YazA</fullName>
    </submittedName>
</protein>
<dbReference type="InterPro" id="IPR050190">
    <property type="entry name" value="UPF0213_domain"/>
</dbReference>
<evidence type="ECO:0000313" key="3">
    <source>
        <dbReference type="EMBL" id="GGM94258.1"/>
    </source>
</evidence>